<evidence type="ECO:0000256" key="3">
    <source>
        <dbReference type="ARBA" id="ARBA00022824"/>
    </source>
</evidence>
<feature type="transmembrane region" description="Helical" evidence="8">
    <location>
        <begin position="158"/>
        <end position="176"/>
    </location>
</feature>
<feature type="transmembrane region" description="Helical" evidence="8">
    <location>
        <begin position="126"/>
        <end position="146"/>
    </location>
</feature>
<evidence type="ECO:0000313" key="10">
    <source>
        <dbReference type="Proteomes" id="UP000694867"/>
    </source>
</evidence>
<keyword evidence="10" id="KW-1185">Reference proteome</keyword>
<dbReference type="GO" id="GO:0006509">
    <property type="term" value="P:membrane protein ectodomain proteolysis"/>
    <property type="evidence" value="ECO:0007669"/>
    <property type="project" value="TreeGrafter"/>
</dbReference>
<dbReference type="InterPro" id="IPR042524">
    <property type="entry name" value="Presenilin_C"/>
</dbReference>
<dbReference type="EC" id="3.4.23.-" evidence="8"/>
<dbReference type="AlphaFoldDB" id="A0AAJ6QRH2"/>
<keyword evidence="4 8" id="KW-0914">Notch signaling pathway</keyword>
<keyword evidence="7 8" id="KW-0472">Membrane</keyword>
<dbReference type="Gene3D" id="1.10.472.100">
    <property type="entry name" value="Presenilin"/>
    <property type="match status" value="1"/>
</dbReference>
<gene>
    <name evidence="11" type="primary">LOC100905764</name>
</gene>
<dbReference type="PANTHER" id="PTHR10202:SF13">
    <property type="entry name" value="PRESENILIN HOMOLOG"/>
    <property type="match status" value="1"/>
</dbReference>
<comment type="subcellular location">
    <subcellularLocation>
        <location evidence="8">Endoplasmic reticulum membrane</location>
        <topology evidence="8">Multi-pass membrane protein</topology>
    </subcellularLocation>
    <subcellularLocation>
        <location evidence="8">Golgi apparatus membrane</location>
        <topology evidence="8">Multi-pass membrane protein</topology>
    </subcellularLocation>
</comment>
<evidence type="ECO:0000256" key="4">
    <source>
        <dbReference type="ARBA" id="ARBA00022976"/>
    </source>
</evidence>
<dbReference type="PANTHER" id="PTHR10202">
    <property type="entry name" value="PRESENILIN"/>
    <property type="match status" value="1"/>
</dbReference>
<keyword evidence="2 8" id="KW-0812">Transmembrane</keyword>
<proteinExistence type="inferred from homology"/>
<keyword evidence="5 8" id="KW-1133">Transmembrane helix</keyword>
<reference evidence="11" key="1">
    <citation type="submission" date="2025-08" db="UniProtKB">
        <authorList>
            <consortium name="RefSeq"/>
        </authorList>
    </citation>
    <scope>IDENTIFICATION</scope>
</reference>
<dbReference type="RefSeq" id="XP_003741606.1">
    <property type="nucleotide sequence ID" value="XM_003741558.2"/>
</dbReference>
<keyword evidence="6 8" id="KW-0333">Golgi apparatus</keyword>
<dbReference type="Proteomes" id="UP000694867">
    <property type="component" value="Unplaced"/>
</dbReference>
<dbReference type="GO" id="GO:0055074">
    <property type="term" value="P:calcium ion homeostasis"/>
    <property type="evidence" value="ECO:0007669"/>
    <property type="project" value="TreeGrafter"/>
</dbReference>
<dbReference type="GO" id="GO:0000139">
    <property type="term" value="C:Golgi membrane"/>
    <property type="evidence" value="ECO:0007669"/>
    <property type="project" value="UniProtKB-SubCell"/>
</dbReference>
<feature type="region of interest" description="Disordered" evidence="9">
    <location>
        <begin position="1"/>
        <end position="57"/>
    </location>
</feature>
<dbReference type="KEGG" id="goe:100905764"/>
<sequence length="469" mass="52370">MAETVVVRAARPRKPQDDSLNTTETEDLEVGFVQNGRHSWTHEPPPQPPPPNLQPNNLNQQLEEEELKYGAKHVIKLIIPVSLCMLVVVASINTVTSLTESNGQYLLYTPFHDQDVDTRTKVWQSFANALILMSVIVVMTVLLIFLYKHRCYKVIHGWLILSSLLLLFLFSYIYAYTVLSNYNIAVDYFTVAMCVWNFGMVGMVCIHWKGPLLLQQSYLIVISALMAMVFIKHMPPFTVWTVLGVISVWDLIAVLSPKGPLRILVETAQQREEPIFPALIYSSAMVWLVGMADTTTTSDPDTEAQNRRNRQLSETQTDPSTEEQQNEPSATRRRQAQAQQPALTGRGPGSDARARTARGAHQDAPGENARAVEIVHQEEERGVKLGLGDFIFYSVLVGKASSYGDWNTTLACFVAILIGLCLTLILLAIFRKALPALPISIAFGLVFYFATSTLVQPFTAILAQQQAYI</sequence>
<feature type="transmembrane region" description="Helical" evidence="8">
    <location>
        <begin position="436"/>
        <end position="463"/>
    </location>
</feature>
<evidence type="ECO:0000256" key="2">
    <source>
        <dbReference type="ARBA" id="ARBA00022692"/>
    </source>
</evidence>
<dbReference type="InterPro" id="IPR006639">
    <property type="entry name" value="Preselin/SPP"/>
</dbReference>
<evidence type="ECO:0000256" key="1">
    <source>
        <dbReference type="ARBA" id="ARBA00008604"/>
    </source>
</evidence>
<dbReference type="InterPro" id="IPR001108">
    <property type="entry name" value="Peptidase_A22A"/>
</dbReference>
<dbReference type="Pfam" id="PF01080">
    <property type="entry name" value="Presenilin"/>
    <property type="match status" value="1"/>
</dbReference>
<comment type="function">
    <text evidence="8">Probable subunit of the gamma-secretase complex, an endoprotease complex that catalyzes the intramembrane cleavage of integral membrane proteins such as Notch receptors.</text>
</comment>
<dbReference type="SMART" id="SM00730">
    <property type="entry name" value="PSN"/>
    <property type="match status" value="1"/>
</dbReference>
<comment type="subunit">
    <text evidence="8">Homodimer.</text>
</comment>
<feature type="transmembrane region" description="Helical" evidence="8">
    <location>
        <begin position="77"/>
        <end position="98"/>
    </location>
</feature>
<dbReference type="GO" id="GO:0016485">
    <property type="term" value="P:protein processing"/>
    <property type="evidence" value="ECO:0007669"/>
    <property type="project" value="InterPro"/>
</dbReference>
<evidence type="ECO:0000256" key="5">
    <source>
        <dbReference type="ARBA" id="ARBA00022989"/>
    </source>
</evidence>
<feature type="transmembrane region" description="Helical" evidence="8">
    <location>
        <begin position="409"/>
        <end position="430"/>
    </location>
</feature>
<dbReference type="GeneID" id="100905764"/>
<feature type="region of interest" description="Disordered" evidence="9">
    <location>
        <begin position="295"/>
        <end position="370"/>
    </location>
</feature>
<dbReference type="PRINTS" id="PR01072">
    <property type="entry name" value="PRESENILIN"/>
</dbReference>
<evidence type="ECO:0000313" key="11">
    <source>
        <dbReference type="RefSeq" id="XP_003741606.1"/>
    </source>
</evidence>
<keyword evidence="8" id="KW-0378">Hydrolase</keyword>
<protein>
    <recommendedName>
        <fullName evidence="8">Presenilin</fullName>
        <ecNumber evidence="8">3.4.23.-</ecNumber>
    </recommendedName>
</protein>
<dbReference type="FunFam" id="1.10.472.100:FF:000001">
    <property type="entry name" value="Presenilin"/>
    <property type="match status" value="1"/>
</dbReference>
<dbReference type="GO" id="GO:0070765">
    <property type="term" value="C:gamma-secretase complex"/>
    <property type="evidence" value="ECO:0007669"/>
    <property type="project" value="TreeGrafter"/>
</dbReference>
<dbReference type="CTD" id="40260"/>
<name>A0AAJ6QRH2_9ACAR</name>
<feature type="compositionally biased region" description="Pro residues" evidence="9">
    <location>
        <begin position="43"/>
        <end position="53"/>
    </location>
</feature>
<dbReference type="GO" id="GO:0034205">
    <property type="term" value="P:amyloid-beta formation"/>
    <property type="evidence" value="ECO:0007669"/>
    <property type="project" value="TreeGrafter"/>
</dbReference>
<evidence type="ECO:0000256" key="8">
    <source>
        <dbReference type="RuleBase" id="RU361148"/>
    </source>
</evidence>
<organism evidence="10 11">
    <name type="scientific">Galendromus occidentalis</name>
    <name type="common">western predatory mite</name>
    <dbReference type="NCBI Taxonomy" id="34638"/>
    <lineage>
        <taxon>Eukaryota</taxon>
        <taxon>Metazoa</taxon>
        <taxon>Ecdysozoa</taxon>
        <taxon>Arthropoda</taxon>
        <taxon>Chelicerata</taxon>
        <taxon>Arachnida</taxon>
        <taxon>Acari</taxon>
        <taxon>Parasitiformes</taxon>
        <taxon>Mesostigmata</taxon>
        <taxon>Gamasina</taxon>
        <taxon>Phytoseioidea</taxon>
        <taxon>Phytoseiidae</taxon>
        <taxon>Typhlodrominae</taxon>
        <taxon>Galendromus</taxon>
    </lineage>
</organism>
<dbReference type="GO" id="GO:0005789">
    <property type="term" value="C:endoplasmic reticulum membrane"/>
    <property type="evidence" value="ECO:0007669"/>
    <property type="project" value="UniProtKB-SubCell"/>
</dbReference>
<feature type="transmembrane region" description="Helical" evidence="8">
    <location>
        <begin position="213"/>
        <end position="231"/>
    </location>
</feature>
<comment type="similarity">
    <text evidence="1 8">Belongs to the peptidase A22A family.</text>
</comment>
<keyword evidence="8" id="KW-0645">Protease</keyword>
<dbReference type="GO" id="GO:0042500">
    <property type="term" value="F:aspartic endopeptidase activity, intramembrane cleaving"/>
    <property type="evidence" value="ECO:0007669"/>
    <property type="project" value="InterPro"/>
</dbReference>
<keyword evidence="3 8" id="KW-0256">Endoplasmic reticulum</keyword>
<feature type="transmembrane region" description="Helical" evidence="8">
    <location>
        <begin position="237"/>
        <end position="255"/>
    </location>
</feature>
<comment type="domain">
    <text evidence="8">The PAL motif is required for normal active site conformation.</text>
</comment>
<evidence type="ECO:0000256" key="7">
    <source>
        <dbReference type="ARBA" id="ARBA00023136"/>
    </source>
</evidence>
<dbReference type="GO" id="GO:0007219">
    <property type="term" value="P:Notch signaling pathway"/>
    <property type="evidence" value="ECO:0007669"/>
    <property type="project" value="UniProtKB-KW"/>
</dbReference>
<evidence type="ECO:0000256" key="9">
    <source>
        <dbReference type="SAM" id="MobiDB-lite"/>
    </source>
</evidence>
<evidence type="ECO:0000256" key="6">
    <source>
        <dbReference type="ARBA" id="ARBA00023034"/>
    </source>
</evidence>
<feature type="transmembrane region" description="Helical" evidence="8">
    <location>
        <begin position="188"/>
        <end position="206"/>
    </location>
</feature>
<accession>A0AAJ6QRH2</accession>